<feature type="signal peptide" evidence="1">
    <location>
        <begin position="1"/>
        <end position="21"/>
    </location>
</feature>
<proteinExistence type="predicted"/>
<evidence type="ECO:0000256" key="1">
    <source>
        <dbReference type="SAM" id="SignalP"/>
    </source>
</evidence>
<comment type="caution">
    <text evidence="2">The sequence shown here is derived from an EMBL/GenBank/DDBJ whole genome shotgun (WGS) entry which is preliminary data.</text>
</comment>
<accession>A0A844E1W1</accession>
<name>A0A844E1W1_EUBRA</name>
<evidence type="ECO:0000313" key="2">
    <source>
        <dbReference type="EMBL" id="MSD17192.1"/>
    </source>
</evidence>
<feature type="chain" id="PRO_5038810789" evidence="1">
    <location>
        <begin position="22"/>
        <end position="46"/>
    </location>
</feature>
<dbReference type="EMBL" id="WKRA01000032">
    <property type="protein sequence ID" value="MSD17192.1"/>
    <property type="molecule type" value="Genomic_DNA"/>
</dbReference>
<gene>
    <name evidence="2" type="ORF">GKE72_14225</name>
</gene>
<dbReference type="RefSeq" id="WP_154315077.1">
    <property type="nucleotide sequence ID" value="NZ_WKRA01000032.1"/>
</dbReference>
<reference evidence="2 3" key="1">
    <citation type="journal article" date="2019" name="Nat. Med.">
        <title>A library of human gut bacterial isolates paired with longitudinal multiomics data enables mechanistic microbiome research.</title>
        <authorList>
            <person name="Poyet M."/>
            <person name="Groussin M."/>
            <person name="Gibbons S.M."/>
            <person name="Avila-Pacheco J."/>
            <person name="Jiang X."/>
            <person name="Kearney S.M."/>
            <person name="Perrotta A.R."/>
            <person name="Berdy B."/>
            <person name="Zhao S."/>
            <person name="Lieberman T.D."/>
            <person name="Swanson P.K."/>
            <person name="Smith M."/>
            <person name="Roesemann S."/>
            <person name="Alexander J.E."/>
            <person name="Rich S.A."/>
            <person name="Livny J."/>
            <person name="Vlamakis H."/>
            <person name="Clish C."/>
            <person name="Bullock K."/>
            <person name="Deik A."/>
            <person name="Scott J."/>
            <person name="Pierce K.A."/>
            <person name="Xavier R.J."/>
            <person name="Alm E.J."/>
        </authorList>
    </citation>
    <scope>NUCLEOTIDE SEQUENCE [LARGE SCALE GENOMIC DNA]</scope>
    <source>
        <strain evidence="2 3">BIOML-A3</strain>
    </source>
</reference>
<evidence type="ECO:0000313" key="3">
    <source>
        <dbReference type="Proteomes" id="UP000431304"/>
    </source>
</evidence>
<protein>
    <submittedName>
        <fullName evidence="2">Uncharacterized protein</fullName>
    </submittedName>
</protein>
<dbReference type="PROSITE" id="PS51257">
    <property type="entry name" value="PROKAR_LIPOPROTEIN"/>
    <property type="match status" value="1"/>
</dbReference>
<keyword evidence="1" id="KW-0732">Signal</keyword>
<dbReference type="Proteomes" id="UP000431304">
    <property type="component" value="Unassembled WGS sequence"/>
</dbReference>
<sequence length="46" mass="4870">MKRTCYAFMAAAVLTVTFVGSCGKQDAATTTQGTQAKENGALTLRR</sequence>
<dbReference type="AlphaFoldDB" id="A0A844E1W1"/>
<organism evidence="2 3">
    <name type="scientific">Eubacterium ramulus</name>
    <dbReference type="NCBI Taxonomy" id="39490"/>
    <lineage>
        <taxon>Bacteria</taxon>
        <taxon>Bacillati</taxon>
        <taxon>Bacillota</taxon>
        <taxon>Clostridia</taxon>
        <taxon>Eubacteriales</taxon>
        <taxon>Eubacteriaceae</taxon>
        <taxon>Eubacterium</taxon>
    </lineage>
</organism>